<dbReference type="EMBL" id="JBHTKL010000005">
    <property type="protein sequence ID" value="MFD1019808.1"/>
    <property type="molecule type" value="Genomic_DNA"/>
</dbReference>
<evidence type="ECO:0000313" key="3">
    <source>
        <dbReference type="EMBL" id="MFD1019808.1"/>
    </source>
</evidence>
<dbReference type="InterPro" id="IPR050472">
    <property type="entry name" value="Anth_synth/Amidotransfase"/>
</dbReference>
<dbReference type="SUPFAM" id="SSF52317">
    <property type="entry name" value="Class I glutamine amidotransferase-like"/>
    <property type="match status" value="1"/>
</dbReference>
<dbReference type="InterPro" id="IPR017926">
    <property type="entry name" value="GATASE"/>
</dbReference>
<evidence type="ECO:0000313" key="4">
    <source>
        <dbReference type="Proteomes" id="UP001596990"/>
    </source>
</evidence>
<dbReference type="InterPro" id="IPR006221">
    <property type="entry name" value="TrpG/PapA_dom"/>
</dbReference>
<dbReference type="CDD" id="cd01743">
    <property type="entry name" value="GATase1_Anthranilate_Synthase"/>
    <property type="match status" value="1"/>
</dbReference>
<protein>
    <submittedName>
        <fullName evidence="3">Anthranilate synthase component II</fullName>
    </submittedName>
</protein>
<dbReference type="PRINTS" id="PR00097">
    <property type="entry name" value="ANTSNTHASEII"/>
</dbReference>
<dbReference type="PANTHER" id="PTHR43418:SF4">
    <property type="entry name" value="MULTIFUNCTIONAL TRYPTOPHAN BIOSYNTHESIS PROTEIN"/>
    <property type="match status" value="1"/>
</dbReference>
<organism evidence="3 4">
    <name type="scientific">Thalassobacillus hwangdonensis</name>
    <dbReference type="NCBI Taxonomy" id="546108"/>
    <lineage>
        <taxon>Bacteria</taxon>
        <taxon>Bacillati</taxon>
        <taxon>Bacillota</taxon>
        <taxon>Bacilli</taxon>
        <taxon>Bacillales</taxon>
        <taxon>Bacillaceae</taxon>
        <taxon>Thalassobacillus</taxon>
    </lineage>
</organism>
<dbReference type="PANTHER" id="PTHR43418">
    <property type="entry name" value="MULTIFUNCTIONAL TRYPTOPHAN BIOSYNTHESIS PROTEIN-RELATED"/>
    <property type="match status" value="1"/>
</dbReference>
<keyword evidence="1" id="KW-0315">Glutamine amidotransferase</keyword>
<dbReference type="InterPro" id="IPR029062">
    <property type="entry name" value="Class_I_gatase-like"/>
</dbReference>
<proteinExistence type="predicted"/>
<dbReference type="Pfam" id="PF00117">
    <property type="entry name" value="GATase"/>
    <property type="match status" value="1"/>
</dbReference>
<gene>
    <name evidence="3" type="ORF">ACFQ2J_11545</name>
</gene>
<name>A0ABW3L514_9BACI</name>
<dbReference type="PROSITE" id="PS51273">
    <property type="entry name" value="GATASE_TYPE_1"/>
    <property type="match status" value="1"/>
</dbReference>
<evidence type="ECO:0000256" key="1">
    <source>
        <dbReference type="ARBA" id="ARBA00022962"/>
    </source>
</evidence>
<dbReference type="Gene3D" id="3.40.50.880">
    <property type="match status" value="1"/>
</dbReference>
<comment type="caution">
    <text evidence="3">The sequence shown here is derived from an EMBL/GenBank/DDBJ whole genome shotgun (WGS) entry which is preliminary data.</text>
</comment>
<dbReference type="RefSeq" id="WP_386060310.1">
    <property type="nucleotide sequence ID" value="NZ_JBHTKL010000005.1"/>
</dbReference>
<dbReference type="PRINTS" id="PR00099">
    <property type="entry name" value="CPSGATASE"/>
</dbReference>
<dbReference type="NCBIfam" id="TIGR00566">
    <property type="entry name" value="trpG_papA"/>
    <property type="match status" value="1"/>
</dbReference>
<feature type="domain" description="Glutamine amidotransferase" evidence="2">
    <location>
        <begin position="3"/>
        <end position="187"/>
    </location>
</feature>
<reference evidence="4" key="1">
    <citation type="journal article" date="2019" name="Int. J. Syst. Evol. Microbiol.">
        <title>The Global Catalogue of Microorganisms (GCM) 10K type strain sequencing project: providing services to taxonomists for standard genome sequencing and annotation.</title>
        <authorList>
            <consortium name="The Broad Institute Genomics Platform"/>
            <consortium name="The Broad Institute Genome Sequencing Center for Infectious Disease"/>
            <person name="Wu L."/>
            <person name="Ma J."/>
        </authorList>
    </citation>
    <scope>NUCLEOTIDE SEQUENCE [LARGE SCALE GENOMIC DNA]</scope>
    <source>
        <strain evidence="4">CCUG 56607</strain>
    </source>
</reference>
<keyword evidence="4" id="KW-1185">Reference proteome</keyword>
<dbReference type="Proteomes" id="UP001596990">
    <property type="component" value="Unassembled WGS sequence"/>
</dbReference>
<accession>A0ABW3L514</accession>
<evidence type="ECO:0000259" key="2">
    <source>
        <dbReference type="Pfam" id="PF00117"/>
    </source>
</evidence>
<dbReference type="PRINTS" id="PR00096">
    <property type="entry name" value="GATASE"/>
</dbReference>
<sequence>MIVIIDNYDSFTYNLYQYYLQLDTDVVVRRNDDITIEEVSDYEPDLIVLSPGPGTPAKAEFSARVLENFACKIPVLGVCLGHQVIVEYFGGKVIKGLEPVHGKVSEITHDKRTLFEDIPSPTPVTRYHSLTADEASIPEDLEVSARTLDGTIMAVRHRHLPVEGIQFHPESIMTKSGFLMLKNHFEQALKRKSSIIEIGGV</sequence>